<comment type="caution">
    <text evidence="1">The sequence shown here is derived from an EMBL/GenBank/DDBJ whole genome shotgun (WGS) entry which is preliminary data.</text>
</comment>
<protein>
    <submittedName>
        <fullName evidence="1">Uncharacterized protein</fullName>
    </submittedName>
</protein>
<reference evidence="2" key="1">
    <citation type="submission" date="2017-06" db="EMBL/GenBank/DDBJ databases">
        <title>Genome analysis of Fimbriiglobus ruber SP5, the first member of the order Planctomycetales with confirmed chitinolytic capability.</title>
        <authorList>
            <person name="Ravin N.V."/>
            <person name="Rakitin A.L."/>
            <person name="Ivanova A.A."/>
            <person name="Beletsky A.V."/>
            <person name="Kulichevskaya I.S."/>
            <person name="Mardanov A.V."/>
            <person name="Dedysh S.N."/>
        </authorList>
    </citation>
    <scope>NUCLEOTIDE SEQUENCE [LARGE SCALE GENOMIC DNA]</scope>
    <source>
        <strain evidence="2">SP5</strain>
    </source>
</reference>
<organism evidence="1 2">
    <name type="scientific">Fimbriiglobus ruber</name>
    <dbReference type="NCBI Taxonomy" id="1908690"/>
    <lineage>
        <taxon>Bacteria</taxon>
        <taxon>Pseudomonadati</taxon>
        <taxon>Planctomycetota</taxon>
        <taxon>Planctomycetia</taxon>
        <taxon>Gemmatales</taxon>
        <taxon>Gemmataceae</taxon>
        <taxon>Fimbriiglobus</taxon>
    </lineage>
</organism>
<dbReference type="EMBL" id="NIDE01000005">
    <property type="protein sequence ID" value="OWK42189.1"/>
    <property type="molecule type" value="Genomic_DNA"/>
</dbReference>
<sequence>MILSVLNKYRGRYDSKKMHEMQDRQVVGRIQQKFSEQDDRKVCQM</sequence>
<dbReference type="Proteomes" id="UP000214646">
    <property type="component" value="Unassembled WGS sequence"/>
</dbReference>
<proteinExistence type="predicted"/>
<keyword evidence="2" id="KW-1185">Reference proteome</keyword>
<dbReference type="AlphaFoldDB" id="A0A225DY62"/>
<evidence type="ECO:0000313" key="2">
    <source>
        <dbReference type="Proteomes" id="UP000214646"/>
    </source>
</evidence>
<gene>
    <name evidence="1" type="ORF">FRUB_04267</name>
</gene>
<evidence type="ECO:0000313" key="1">
    <source>
        <dbReference type="EMBL" id="OWK42189.1"/>
    </source>
</evidence>
<name>A0A225DY62_9BACT</name>
<accession>A0A225DY62</accession>